<keyword evidence="2" id="KW-0645">Protease</keyword>
<dbReference type="SUPFAM" id="SSF52317">
    <property type="entry name" value="Class I glutamine amidotransferase-like"/>
    <property type="match status" value="1"/>
</dbReference>
<dbReference type="AlphaFoldDB" id="A0A7S4QPA4"/>
<evidence type="ECO:0000256" key="4">
    <source>
        <dbReference type="ARBA" id="ARBA00022825"/>
    </source>
</evidence>
<dbReference type="PANTHER" id="PTHR20842:SF0">
    <property type="entry name" value="ALPHA-ASPARTYL DIPEPTIDASE"/>
    <property type="match status" value="1"/>
</dbReference>
<protein>
    <recommendedName>
        <fullName evidence="6">Cyanophycinase</fullName>
    </recommendedName>
</protein>
<dbReference type="EMBL" id="HBNS01007106">
    <property type="protein sequence ID" value="CAE4589688.1"/>
    <property type="molecule type" value="Transcribed_RNA"/>
</dbReference>
<comment type="similarity">
    <text evidence="1">Belongs to the peptidase S51 family.</text>
</comment>
<evidence type="ECO:0000256" key="1">
    <source>
        <dbReference type="ARBA" id="ARBA00006534"/>
    </source>
</evidence>
<evidence type="ECO:0000313" key="5">
    <source>
        <dbReference type="EMBL" id="CAE4589688.1"/>
    </source>
</evidence>
<keyword evidence="4" id="KW-0720">Serine protease</keyword>
<evidence type="ECO:0000256" key="3">
    <source>
        <dbReference type="ARBA" id="ARBA00022801"/>
    </source>
</evidence>
<dbReference type="GO" id="GO:0006508">
    <property type="term" value="P:proteolysis"/>
    <property type="evidence" value="ECO:0007669"/>
    <property type="project" value="UniProtKB-KW"/>
</dbReference>
<evidence type="ECO:0000256" key="2">
    <source>
        <dbReference type="ARBA" id="ARBA00022670"/>
    </source>
</evidence>
<name>A0A7S4QPA4_9STRA</name>
<gene>
    <name evidence="5" type="ORF">DBRI00130_LOCUS5759</name>
</gene>
<dbReference type="Pfam" id="PF03575">
    <property type="entry name" value="Peptidase_S51"/>
    <property type="match status" value="1"/>
</dbReference>
<accession>A0A7S4QPA4</accession>
<reference evidence="5" key="1">
    <citation type="submission" date="2021-01" db="EMBL/GenBank/DDBJ databases">
        <authorList>
            <person name="Corre E."/>
            <person name="Pelletier E."/>
            <person name="Niang G."/>
            <person name="Scheremetjew M."/>
            <person name="Finn R."/>
            <person name="Kale V."/>
            <person name="Holt S."/>
            <person name="Cochrane G."/>
            <person name="Meng A."/>
            <person name="Brown T."/>
            <person name="Cohen L."/>
        </authorList>
    </citation>
    <scope>NUCLEOTIDE SEQUENCE</scope>
    <source>
        <strain evidence="5">GSO104</strain>
    </source>
</reference>
<keyword evidence="3" id="KW-0378">Hydrolase</keyword>
<dbReference type="GO" id="GO:0008236">
    <property type="term" value="F:serine-type peptidase activity"/>
    <property type="evidence" value="ECO:0007669"/>
    <property type="project" value="UniProtKB-KW"/>
</dbReference>
<dbReference type="InterPro" id="IPR005320">
    <property type="entry name" value="Peptidase_S51"/>
</dbReference>
<dbReference type="Gene3D" id="3.40.50.880">
    <property type="match status" value="1"/>
</dbReference>
<dbReference type="PANTHER" id="PTHR20842">
    <property type="entry name" value="PROTEASE S51 ALPHA-ASPARTYL DIPEPTIDASE"/>
    <property type="match status" value="1"/>
</dbReference>
<sequence length="392" mass="42130">MAENLSKIAIALVVTTATANTPLNASAVHQVNTAKLSKRLRGTTNLRSPRNLLPLLPSVANATDKLEDHLLVPYLEPYVDVDFTVGELKKTSLESSASSVVSAAGVSSGGLEYGDDISFLANAVENEIQVPKIVAAGKGMALYMPPVFRKVIELSGKERPNILYIGTASFDKEENFNKHSKKFLSKGCSVPSYEEMRRLVVEWSDVLVCSGGNTLFALLRWKETGLDLLIKEAAANGTVLCGGSAGAGCWFTSMHSDSLRPDNVKHSQVVKNEMDDEDLTDWDYVKISGLGIIPTPGNIMAVPHFDRTGSNTRSRSEAAEEMVACNSDVPAAIGIDNNAALVVEGDKVMAVSGDGEATVHIVFKDEGTREITTSPMNPTDEYSLQWLLPAQG</sequence>
<evidence type="ECO:0008006" key="6">
    <source>
        <dbReference type="Google" id="ProtNLM"/>
    </source>
</evidence>
<dbReference type="InterPro" id="IPR029062">
    <property type="entry name" value="Class_I_gatase-like"/>
</dbReference>
<organism evidence="5">
    <name type="scientific">Ditylum brightwellii</name>
    <dbReference type="NCBI Taxonomy" id="49249"/>
    <lineage>
        <taxon>Eukaryota</taxon>
        <taxon>Sar</taxon>
        <taxon>Stramenopiles</taxon>
        <taxon>Ochrophyta</taxon>
        <taxon>Bacillariophyta</taxon>
        <taxon>Mediophyceae</taxon>
        <taxon>Lithodesmiophycidae</taxon>
        <taxon>Lithodesmiales</taxon>
        <taxon>Lithodesmiaceae</taxon>
        <taxon>Ditylum</taxon>
    </lineage>
</organism>
<proteinExistence type="inferred from homology"/>